<keyword evidence="5 14" id="KW-0432">Leucine biosynthesis</keyword>
<evidence type="ECO:0000256" key="4">
    <source>
        <dbReference type="ARBA" id="ARBA00013101"/>
    </source>
</evidence>
<comment type="cofactor">
    <cofactor evidence="14">
        <name>Mg(2+)</name>
        <dbReference type="ChEBI" id="CHEBI:18420"/>
    </cofactor>
    <cofactor evidence="14">
        <name>Mn(2+)</name>
        <dbReference type="ChEBI" id="CHEBI:29035"/>
    </cofactor>
    <text evidence="14">Binds 1 Mg(2+) or Mn(2+) ion per subunit.</text>
</comment>
<comment type="pathway">
    <text evidence="14">Amino-acid biosynthesis; L-leucine biosynthesis; L-leucine from 3-methyl-2-oxobutanoate: step 3/4.</text>
</comment>
<dbReference type="PANTHER" id="PTHR42979:SF1">
    <property type="entry name" value="3-ISOPROPYLMALATE DEHYDROGENASE"/>
    <property type="match status" value="1"/>
</dbReference>
<dbReference type="Gene3D" id="3.40.718.10">
    <property type="entry name" value="Isopropylmalate Dehydrogenase"/>
    <property type="match status" value="1"/>
</dbReference>
<evidence type="ECO:0000256" key="1">
    <source>
        <dbReference type="ARBA" id="ARBA00001936"/>
    </source>
</evidence>
<sequence length="1066" mass="113545">MSGDSASSFGDHPNAQPPTPKQTPTSAIFPSPVFQTPRNNQGRFDESGGWTPRFAEEYSVFNNTPGNLRGSQGQFADFTPSTPFTPALGSGQKRPLSAEGIADPRIPLPPVEPSKQLKSSTSLSATPVLGGASSNIQGPDTAERSAKKARRDSAPQESQGQTATPPPSAHKSGRKLAPKLDTNEMQNDQGFGQSDFMGNPQQPGMGGFVTSPNDMFSYPLSAPATAQAFANQRSFWDTDMGGMDIDFGANNNVFQAGSSSWATNQFLQEAAAVQNQGDENAPASKRDLPMTSQAPMQTLGTSAAEQALFAASFPTSMDDPFGIANNGGVNPGLLFSRPPSSSLDLAFQAPPELSNIPAPMAPQDAQVGRRVAGPKAPQRGELRRSASEVDIAPRKQDRVTASSPIKPSGRPGLSRSFSENRGKKPVSRSSLPTLAPAPRAQPPALSAAGTGRPSISQPKRSSGRSSPLKGHHQRLPSLSSIPETTGPRTRTHATFMIDANGRARVETTIIVDDDDATPKVHQRHSAQSLSRQRWASSEEEDDSSSDDEPIIIPRRNTSFVLPDPIKPNRPHPFHLSQRSVSERSTTSYTTFQSSQDDGDSDRETVINDATPTGKSSGDAASELRKLRENRRMTTVYQRHQQVEEVGVFGAIGKNQGAWLRLADTGQKQTTSIPSSPAPSQRRRLRNAGCGASHDFSFTMTTHNIVVFGGDHCGPEVVAEAIKVLKSIETHSPAAGKFNLQEHLLGGASINVHNNPLTDEAIEAAKKADAVLLGAIGGPEWGPSSPVRPEQGLLKLRKELGTYGNLRPCSFASESLVDLSPLKAEVCRGTNFTVVRELTGGIYFGDRTEDDGSGFALDTEPYSRAEIERIARLGGFLALAQNPPAKVWSLDKANVLATSRLWRKVVTEVFEKEFPQLELGHQLIDSAAMIMVKNPRGLNGVVITSNLFGDIISDEASVIPGSIGLLPSASLSGIPDGKSKCNGIYEPIHGSAPDISGKGIVNPVGTILSIAMMLRYSFNLPREADAVEAAVKAAIDGGIRTKDIQGSAGTSEMGNAIVAELEKILRA</sequence>
<feature type="compositionally biased region" description="Basic and acidic residues" evidence="15">
    <location>
        <begin position="141"/>
        <end position="154"/>
    </location>
</feature>
<dbReference type="SUPFAM" id="SSF53659">
    <property type="entry name" value="Isocitrate/Isopropylmalate dehydrogenase-like"/>
    <property type="match status" value="1"/>
</dbReference>
<feature type="compositionally biased region" description="Polar residues" evidence="15">
    <location>
        <begin position="60"/>
        <end position="84"/>
    </location>
</feature>
<dbReference type="InterPro" id="IPR004429">
    <property type="entry name" value="Isopropylmalate_DH"/>
</dbReference>
<evidence type="ECO:0000313" key="17">
    <source>
        <dbReference type="EMBL" id="KAK4455801.1"/>
    </source>
</evidence>
<comment type="caution">
    <text evidence="17">The sequence shown here is derived from an EMBL/GenBank/DDBJ whole genome shotgun (WGS) entry which is preliminary data.</text>
</comment>
<keyword evidence="10 14" id="KW-0520">NAD</keyword>
<dbReference type="NCBIfam" id="TIGR00169">
    <property type="entry name" value="leuB"/>
    <property type="match status" value="1"/>
</dbReference>
<comment type="cofactor">
    <cofactor evidence="1">
        <name>Mn(2+)</name>
        <dbReference type="ChEBI" id="CHEBI:29035"/>
    </cofactor>
</comment>
<organism evidence="17 18">
    <name type="scientific">Podospora aff. communis PSN243</name>
    <dbReference type="NCBI Taxonomy" id="3040156"/>
    <lineage>
        <taxon>Eukaryota</taxon>
        <taxon>Fungi</taxon>
        <taxon>Dikarya</taxon>
        <taxon>Ascomycota</taxon>
        <taxon>Pezizomycotina</taxon>
        <taxon>Sordariomycetes</taxon>
        <taxon>Sordariomycetidae</taxon>
        <taxon>Sordariales</taxon>
        <taxon>Podosporaceae</taxon>
        <taxon>Podospora</taxon>
    </lineage>
</organism>
<keyword evidence="9 13" id="KW-0560">Oxidoreductase</keyword>
<dbReference type="GO" id="GO:0005829">
    <property type="term" value="C:cytosol"/>
    <property type="evidence" value="ECO:0007669"/>
    <property type="project" value="TreeGrafter"/>
</dbReference>
<keyword evidence="6" id="KW-0028">Amino-acid biosynthesis</keyword>
<feature type="compositionally biased region" description="Low complexity" evidence="15">
    <location>
        <begin position="431"/>
        <end position="448"/>
    </location>
</feature>
<evidence type="ECO:0000259" key="16">
    <source>
        <dbReference type="SMART" id="SM01329"/>
    </source>
</evidence>
<dbReference type="Proteomes" id="UP001321760">
    <property type="component" value="Unassembled WGS sequence"/>
</dbReference>
<feature type="compositionally biased region" description="Polar residues" evidence="15">
    <location>
        <begin position="453"/>
        <end position="465"/>
    </location>
</feature>
<keyword evidence="12 14" id="KW-0100">Branched-chain amino acid biosynthesis</keyword>
<proteinExistence type="inferred from homology"/>
<feature type="compositionally biased region" description="Polar residues" evidence="15">
    <location>
        <begin position="476"/>
        <end position="488"/>
    </location>
</feature>
<dbReference type="GO" id="GO:0051287">
    <property type="term" value="F:NAD binding"/>
    <property type="evidence" value="ECO:0007669"/>
    <property type="project" value="InterPro"/>
</dbReference>
<evidence type="ECO:0000256" key="10">
    <source>
        <dbReference type="ARBA" id="ARBA00023027"/>
    </source>
</evidence>
<feature type="region of interest" description="Disordered" evidence="15">
    <location>
        <begin position="354"/>
        <end position="489"/>
    </location>
</feature>
<dbReference type="PROSITE" id="PS00470">
    <property type="entry name" value="IDH_IMDH"/>
    <property type="match status" value="1"/>
</dbReference>
<accession>A0AAV9H540</accession>
<keyword evidence="18" id="KW-1185">Reference proteome</keyword>
<evidence type="ECO:0000256" key="8">
    <source>
        <dbReference type="ARBA" id="ARBA00022842"/>
    </source>
</evidence>
<dbReference type="SMART" id="SM01329">
    <property type="entry name" value="Iso_dh"/>
    <property type="match status" value="1"/>
</dbReference>
<comment type="subunit">
    <text evidence="3 14">Homodimer.</text>
</comment>
<dbReference type="InterPro" id="IPR024084">
    <property type="entry name" value="IsoPropMal-DH-like_dom"/>
</dbReference>
<feature type="domain" description="Isopropylmalate dehydrogenase-like" evidence="16">
    <location>
        <begin position="703"/>
        <end position="1056"/>
    </location>
</feature>
<evidence type="ECO:0000256" key="15">
    <source>
        <dbReference type="SAM" id="MobiDB-lite"/>
    </source>
</evidence>
<evidence type="ECO:0000256" key="7">
    <source>
        <dbReference type="ARBA" id="ARBA00022723"/>
    </source>
</evidence>
<dbReference type="EC" id="1.1.1.85" evidence="4 14"/>
<evidence type="ECO:0000256" key="5">
    <source>
        <dbReference type="ARBA" id="ARBA00022430"/>
    </source>
</evidence>
<comment type="catalytic activity">
    <reaction evidence="14">
        <text>(2R,3S)-3-isopropylmalate + NAD(+) = 4-methyl-2-oxopentanoate + CO2 + NADH</text>
        <dbReference type="Rhea" id="RHEA:32271"/>
        <dbReference type="ChEBI" id="CHEBI:16526"/>
        <dbReference type="ChEBI" id="CHEBI:17865"/>
        <dbReference type="ChEBI" id="CHEBI:35121"/>
        <dbReference type="ChEBI" id="CHEBI:57540"/>
        <dbReference type="ChEBI" id="CHEBI:57945"/>
        <dbReference type="EC" id="1.1.1.85"/>
    </reaction>
</comment>
<gene>
    <name evidence="17" type="ORF">QBC34DRAFT_444609</name>
</gene>
<dbReference type="AlphaFoldDB" id="A0AAV9H540"/>
<dbReference type="GO" id="GO:0003862">
    <property type="term" value="F:3-isopropylmalate dehydrogenase activity"/>
    <property type="evidence" value="ECO:0007669"/>
    <property type="project" value="UniProtKB-EC"/>
</dbReference>
<feature type="compositionally biased region" description="Acidic residues" evidence="15">
    <location>
        <begin position="537"/>
        <end position="549"/>
    </location>
</feature>
<reference evidence="17" key="2">
    <citation type="submission" date="2023-05" db="EMBL/GenBank/DDBJ databases">
        <authorList>
            <consortium name="Lawrence Berkeley National Laboratory"/>
            <person name="Steindorff A."/>
            <person name="Hensen N."/>
            <person name="Bonometti L."/>
            <person name="Westerberg I."/>
            <person name="Brannstrom I.O."/>
            <person name="Guillou S."/>
            <person name="Cros-Aarteil S."/>
            <person name="Calhoun S."/>
            <person name="Haridas S."/>
            <person name="Kuo A."/>
            <person name="Mondo S."/>
            <person name="Pangilinan J."/>
            <person name="Riley R."/>
            <person name="Labutti K."/>
            <person name="Andreopoulos B."/>
            <person name="Lipzen A."/>
            <person name="Chen C."/>
            <person name="Yanf M."/>
            <person name="Daum C."/>
            <person name="Ng V."/>
            <person name="Clum A."/>
            <person name="Ohm R."/>
            <person name="Martin F."/>
            <person name="Silar P."/>
            <person name="Natvig D."/>
            <person name="Lalanne C."/>
            <person name="Gautier V."/>
            <person name="Ament-Velasquez S.L."/>
            <person name="Kruys A."/>
            <person name="Hutchinson M.I."/>
            <person name="Powell A.J."/>
            <person name="Barry K."/>
            <person name="Miller A.N."/>
            <person name="Grigoriev I.V."/>
            <person name="Debuchy R."/>
            <person name="Gladieux P."/>
            <person name="Thoren M.H."/>
            <person name="Johannesson H."/>
        </authorList>
    </citation>
    <scope>NUCLEOTIDE SEQUENCE</scope>
    <source>
        <strain evidence="17">PSN243</strain>
    </source>
</reference>
<evidence type="ECO:0000256" key="14">
    <source>
        <dbReference type="RuleBase" id="RU004445"/>
    </source>
</evidence>
<name>A0AAV9H540_9PEZI</name>
<evidence type="ECO:0000256" key="2">
    <source>
        <dbReference type="ARBA" id="ARBA00007769"/>
    </source>
</evidence>
<feature type="compositionally biased region" description="Polar residues" evidence="15">
    <location>
        <begin position="183"/>
        <end position="192"/>
    </location>
</feature>
<reference evidence="17" key="1">
    <citation type="journal article" date="2023" name="Mol. Phylogenet. Evol.">
        <title>Genome-scale phylogeny and comparative genomics of the fungal order Sordariales.</title>
        <authorList>
            <person name="Hensen N."/>
            <person name="Bonometti L."/>
            <person name="Westerberg I."/>
            <person name="Brannstrom I.O."/>
            <person name="Guillou S."/>
            <person name="Cros-Aarteil S."/>
            <person name="Calhoun S."/>
            <person name="Haridas S."/>
            <person name="Kuo A."/>
            <person name="Mondo S."/>
            <person name="Pangilinan J."/>
            <person name="Riley R."/>
            <person name="LaButti K."/>
            <person name="Andreopoulos B."/>
            <person name="Lipzen A."/>
            <person name="Chen C."/>
            <person name="Yan M."/>
            <person name="Daum C."/>
            <person name="Ng V."/>
            <person name="Clum A."/>
            <person name="Steindorff A."/>
            <person name="Ohm R.A."/>
            <person name="Martin F."/>
            <person name="Silar P."/>
            <person name="Natvig D.O."/>
            <person name="Lalanne C."/>
            <person name="Gautier V."/>
            <person name="Ament-Velasquez S.L."/>
            <person name="Kruys A."/>
            <person name="Hutchinson M.I."/>
            <person name="Powell A.J."/>
            <person name="Barry K."/>
            <person name="Miller A.N."/>
            <person name="Grigoriev I.V."/>
            <person name="Debuchy R."/>
            <person name="Gladieux P."/>
            <person name="Hiltunen Thoren M."/>
            <person name="Johannesson H."/>
        </authorList>
    </citation>
    <scope>NUCLEOTIDE SEQUENCE</scope>
    <source>
        <strain evidence="17">PSN243</strain>
    </source>
</reference>
<keyword evidence="11" id="KW-0464">Manganese</keyword>
<feature type="compositionally biased region" description="Basic and acidic residues" evidence="15">
    <location>
        <begin position="378"/>
        <end position="398"/>
    </location>
</feature>
<dbReference type="PANTHER" id="PTHR42979">
    <property type="entry name" value="3-ISOPROPYLMALATE DEHYDROGENASE"/>
    <property type="match status" value="1"/>
</dbReference>
<dbReference type="InterPro" id="IPR019818">
    <property type="entry name" value="IsoCit/isopropylmalate_DH_CS"/>
</dbReference>
<feature type="compositionally biased region" description="Polar residues" evidence="15">
    <location>
        <begin position="22"/>
        <end position="42"/>
    </location>
</feature>
<keyword evidence="8" id="KW-0460">Magnesium</keyword>
<evidence type="ECO:0000313" key="18">
    <source>
        <dbReference type="Proteomes" id="UP001321760"/>
    </source>
</evidence>
<dbReference type="EMBL" id="MU865913">
    <property type="protein sequence ID" value="KAK4455801.1"/>
    <property type="molecule type" value="Genomic_DNA"/>
</dbReference>
<evidence type="ECO:0000256" key="9">
    <source>
        <dbReference type="ARBA" id="ARBA00023002"/>
    </source>
</evidence>
<comment type="function">
    <text evidence="14">Catalyzes the oxidation of 3-carboxy-2-hydroxy-4-methylpentanoate (3-isopropylmalate) to 3-carboxy-4-methyl-2-oxopentanoate. The product decarboxylates to 4-methyl-2 oxopentanoate.</text>
</comment>
<evidence type="ECO:0000256" key="12">
    <source>
        <dbReference type="ARBA" id="ARBA00023304"/>
    </source>
</evidence>
<evidence type="ECO:0000256" key="3">
    <source>
        <dbReference type="ARBA" id="ARBA00011738"/>
    </source>
</evidence>
<keyword evidence="7 14" id="KW-0479">Metal-binding</keyword>
<protein>
    <recommendedName>
        <fullName evidence="4 14">3-isopropylmalate dehydrogenase</fullName>
        <ecNumber evidence="4 14">1.1.1.85</ecNumber>
    </recommendedName>
</protein>
<comment type="similarity">
    <text evidence="2 13">Belongs to the isocitrate and isopropylmalate dehydrogenases family.</text>
</comment>
<feature type="region of interest" description="Disordered" evidence="15">
    <location>
        <begin position="1"/>
        <end position="210"/>
    </location>
</feature>
<evidence type="ECO:0000256" key="13">
    <source>
        <dbReference type="RuleBase" id="RU004443"/>
    </source>
</evidence>
<feature type="compositionally biased region" description="Polar residues" evidence="15">
    <location>
        <begin position="525"/>
        <end position="535"/>
    </location>
</feature>
<feature type="compositionally biased region" description="Polar residues" evidence="15">
    <location>
        <begin position="116"/>
        <end position="125"/>
    </location>
</feature>
<dbReference type="FunFam" id="3.40.718.10:FF:000006">
    <property type="entry name" value="3-isopropylmalate dehydrogenase"/>
    <property type="match status" value="1"/>
</dbReference>
<evidence type="ECO:0000256" key="11">
    <source>
        <dbReference type="ARBA" id="ARBA00023211"/>
    </source>
</evidence>
<evidence type="ECO:0000256" key="6">
    <source>
        <dbReference type="ARBA" id="ARBA00022605"/>
    </source>
</evidence>
<dbReference type="Pfam" id="PF00180">
    <property type="entry name" value="Iso_dh"/>
    <property type="match status" value="1"/>
</dbReference>
<feature type="compositionally biased region" description="Low complexity" evidence="15">
    <location>
        <begin position="584"/>
        <end position="595"/>
    </location>
</feature>
<dbReference type="GO" id="GO:0000287">
    <property type="term" value="F:magnesium ion binding"/>
    <property type="evidence" value="ECO:0007669"/>
    <property type="project" value="InterPro"/>
</dbReference>
<feature type="region of interest" description="Disordered" evidence="15">
    <location>
        <begin position="514"/>
        <end position="621"/>
    </location>
</feature>
<dbReference type="GO" id="GO:0009098">
    <property type="term" value="P:L-leucine biosynthetic process"/>
    <property type="evidence" value="ECO:0007669"/>
    <property type="project" value="UniProtKB-KW"/>
</dbReference>